<evidence type="ECO:0000259" key="10">
    <source>
        <dbReference type="PROSITE" id="PS50835"/>
    </source>
</evidence>
<evidence type="ECO:0000313" key="12">
    <source>
        <dbReference type="Proteomes" id="UP000694421"/>
    </source>
</evidence>
<evidence type="ECO:0000256" key="7">
    <source>
        <dbReference type="ARBA" id="ARBA00023157"/>
    </source>
</evidence>
<dbReference type="InterPro" id="IPR013783">
    <property type="entry name" value="Ig-like_fold"/>
</dbReference>
<keyword evidence="6" id="KW-0472">Membrane</keyword>
<dbReference type="PROSITE" id="PS50835">
    <property type="entry name" value="IG_LIKE"/>
    <property type="match status" value="1"/>
</dbReference>
<evidence type="ECO:0000256" key="2">
    <source>
        <dbReference type="ARBA" id="ARBA00007180"/>
    </source>
</evidence>
<dbReference type="OMA" id="VLQFCCI"/>
<dbReference type="FunFam" id="2.60.40.10:FF:000193">
    <property type="entry name" value="Myelin protein zero-like 1 like"/>
    <property type="match status" value="1"/>
</dbReference>
<dbReference type="Pfam" id="PF07686">
    <property type="entry name" value="V-set"/>
    <property type="match status" value="1"/>
</dbReference>
<evidence type="ECO:0000256" key="5">
    <source>
        <dbReference type="ARBA" id="ARBA00022989"/>
    </source>
</evidence>
<evidence type="ECO:0000256" key="4">
    <source>
        <dbReference type="ARBA" id="ARBA00022729"/>
    </source>
</evidence>
<reference evidence="11" key="1">
    <citation type="submission" date="2025-08" db="UniProtKB">
        <authorList>
            <consortium name="Ensembl"/>
        </authorList>
    </citation>
    <scope>IDENTIFICATION</scope>
</reference>
<dbReference type="SUPFAM" id="SSF48726">
    <property type="entry name" value="Immunoglobulin"/>
    <property type="match status" value="1"/>
</dbReference>
<dbReference type="PANTHER" id="PTHR13869">
    <property type="entry name" value="MYELIN P0 RELATED"/>
    <property type="match status" value="1"/>
</dbReference>
<evidence type="ECO:0000256" key="1">
    <source>
        <dbReference type="ARBA" id="ARBA00004479"/>
    </source>
</evidence>
<keyword evidence="5" id="KW-1133">Transmembrane helix</keyword>
<dbReference type="AlphaFoldDB" id="A0A8D0BEP0"/>
<dbReference type="Gene3D" id="2.60.40.10">
    <property type="entry name" value="Immunoglobulins"/>
    <property type="match status" value="1"/>
</dbReference>
<keyword evidence="7" id="KW-1015">Disulfide bond</keyword>
<dbReference type="GO" id="GO:0009986">
    <property type="term" value="C:cell surface"/>
    <property type="evidence" value="ECO:0007669"/>
    <property type="project" value="TreeGrafter"/>
</dbReference>
<name>A0A8D0BEP0_SALMN</name>
<dbReference type="InterPro" id="IPR003599">
    <property type="entry name" value="Ig_sub"/>
</dbReference>
<protein>
    <recommendedName>
        <fullName evidence="10">Ig-like domain-containing protein</fullName>
    </recommendedName>
</protein>
<feature type="domain" description="Ig-like" evidence="10">
    <location>
        <begin position="40"/>
        <end position="156"/>
    </location>
</feature>
<dbReference type="InterPro" id="IPR007110">
    <property type="entry name" value="Ig-like_dom"/>
</dbReference>
<dbReference type="InterPro" id="IPR036179">
    <property type="entry name" value="Ig-like_dom_sf"/>
</dbReference>
<evidence type="ECO:0000256" key="9">
    <source>
        <dbReference type="ARBA" id="ARBA00023319"/>
    </source>
</evidence>
<keyword evidence="8" id="KW-0325">Glycoprotein</keyword>
<evidence type="ECO:0000313" key="11">
    <source>
        <dbReference type="Ensembl" id="ENSSMRP00000002764.1"/>
    </source>
</evidence>
<dbReference type="PRINTS" id="PR00213">
    <property type="entry name" value="MYELINP0"/>
</dbReference>
<keyword evidence="4" id="KW-0732">Signal</keyword>
<dbReference type="Ensembl" id="ENSSMRT00000003310.1">
    <property type="protein sequence ID" value="ENSSMRP00000002764.1"/>
    <property type="gene ID" value="ENSSMRG00000002360.1"/>
</dbReference>
<accession>A0A8D0BEP0</accession>
<keyword evidence="9" id="KW-0393">Immunoglobulin domain</keyword>
<reference evidence="11" key="2">
    <citation type="submission" date="2025-09" db="UniProtKB">
        <authorList>
            <consortium name="Ensembl"/>
        </authorList>
    </citation>
    <scope>IDENTIFICATION</scope>
</reference>
<keyword evidence="3" id="KW-0812">Transmembrane</keyword>
<evidence type="ECO:0000256" key="8">
    <source>
        <dbReference type="ARBA" id="ARBA00023180"/>
    </source>
</evidence>
<dbReference type="GO" id="GO:0005886">
    <property type="term" value="C:plasma membrane"/>
    <property type="evidence" value="ECO:0007669"/>
    <property type="project" value="TreeGrafter"/>
</dbReference>
<keyword evidence="12" id="KW-1185">Reference proteome</keyword>
<sequence>MVAGLMAATGGGPGKSKASPGWALASWLAIAFIVRNSGSSALEVVADAERFLETGKDANLPCSFKSPDTVSSATSVSWSFQPEGSDVRPQTFFYYSDGKAYNGKNTQFEGRTSWIGNFTANDVSIKVTNMQPTDNGTYFCDVKNPPDIISEPKPIEVRVVEIQMTTTTTISGTSTSTTLEIISLSNIPVSSFLLQFCCILASCMGCS</sequence>
<dbReference type="InterPro" id="IPR013106">
    <property type="entry name" value="Ig_V-set"/>
</dbReference>
<organism evidence="11 12">
    <name type="scientific">Salvator merianae</name>
    <name type="common">Argentine black and white tegu</name>
    <name type="synonym">Tupinambis merianae</name>
    <dbReference type="NCBI Taxonomy" id="96440"/>
    <lineage>
        <taxon>Eukaryota</taxon>
        <taxon>Metazoa</taxon>
        <taxon>Chordata</taxon>
        <taxon>Craniata</taxon>
        <taxon>Vertebrata</taxon>
        <taxon>Euteleostomi</taxon>
        <taxon>Lepidosauria</taxon>
        <taxon>Squamata</taxon>
        <taxon>Bifurcata</taxon>
        <taxon>Unidentata</taxon>
        <taxon>Episquamata</taxon>
        <taxon>Laterata</taxon>
        <taxon>Teiioidea</taxon>
        <taxon>Teiidae</taxon>
        <taxon>Salvator</taxon>
    </lineage>
</organism>
<dbReference type="SMART" id="SM00409">
    <property type="entry name" value="IG"/>
    <property type="match status" value="1"/>
</dbReference>
<comment type="similarity">
    <text evidence="2">Belongs to the myelin P0 protein family.</text>
</comment>
<dbReference type="PANTHER" id="PTHR13869:SF19">
    <property type="entry name" value="MYELIN PROTEIN ZERO-LIKE PROTEIN 1"/>
    <property type="match status" value="1"/>
</dbReference>
<comment type="subcellular location">
    <subcellularLocation>
        <location evidence="1">Membrane</location>
        <topology evidence="1">Single-pass type I membrane protein</topology>
    </subcellularLocation>
</comment>
<dbReference type="GeneTree" id="ENSGT01030000234556"/>
<dbReference type="GO" id="GO:0005925">
    <property type="term" value="C:focal adhesion"/>
    <property type="evidence" value="ECO:0007669"/>
    <property type="project" value="TreeGrafter"/>
</dbReference>
<evidence type="ECO:0000256" key="6">
    <source>
        <dbReference type="ARBA" id="ARBA00023136"/>
    </source>
</evidence>
<dbReference type="SMART" id="SM00406">
    <property type="entry name" value="IGv"/>
    <property type="match status" value="1"/>
</dbReference>
<evidence type="ECO:0000256" key="3">
    <source>
        <dbReference type="ARBA" id="ARBA00022692"/>
    </source>
</evidence>
<proteinExistence type="inferred from homology"/>
<dbReference type="Proteomes" id="UP000694421">
    <property type="component" value="Unplaced"/>
</dbReference>
<dbReference type="InterPro" id="IPR000920">
    <property type="entry name" value="Myelin_P0-rel"/>
</dbReference>